<keyword evidence="3" id="KW-0444">Lipid biosynthesis</keyword>
<name>A0AAD8WNF3_LOLMU</name>
<evidence type="ECO:0000256" key="6">
    <source>
        <dbReference type="ARBA" id="ARBA00022767"/>
    </source>
</evidence>
<feature type="domain" description="NADH:flavin oxidoreductase/NADH oxidase N-terminal" evidence="12">
    <location>
        <begin position="55"/>
        <end position="380"/>
    </location>
</feature>
<dbReference type="GO" id="GO:0016491">
    <property type="term" value="F:oxidoreductase activity"/>
    <property type="evidence" value="ECO:0007669"/>
    <property type="project" value="UniProtKB-KW"/>
</dbReference>
<evidence type="ECO:0000313" key="14">
    <source>
        <dbReference type="Proteomes" id="UP001231189"/>
    </source>
</evidence>
<evidence type="ECO:0000256" key="7">
    <source>
        <dbReference type="ARBA" id="ARBA00022832"/>
    </source>
</evidence>
<evidence type="ECO:0000259" key="12">
    <source>
        <dbReference type="Pfam" id="PF00724"/>
    </source>
</evidence>
<evidence type="ECO:0000256" key="2">
    <source>
        <dbReference type="ARBA" id="ARBA00005979"/>
    </source>
</evidence>
<comment type="cofactor">
    <cofactor evidence="1">
        <name>FMN</name>
        <dbReference type="ChEBI" id="CHEBI:58210"/>
    </cofactor>
</comment>
<dbReference type="GO" id="GO:0009695">
    <property type="term" value="P:jasmonic acid biosynthetic process"/>
    <property type="evidence" value="ECO:0007669"/>
    <property type="project" value="UniProtKB-ARBA"/>
</dbReference>
<dbReference type="PANTHER" id="PTHR22893">
    <property type="entry name" value="NADH OXIDOREDUCTASE-RELATED"/>
    <property type="match status" value="1"/>
</dbReference>
<dbReference type="InterPro" id="IPR013785">
    <property type="entry name" value="Aldolase_TIM"/>
</dbReference>
<reference evidence="13" key="1">
    <citation type="submission" date="2023-07" db="EMBL/GenBank/DDBJ databases">
        <title>A chromosome-level genome assembly of Lolium multiflorum.</title>
        <authorList>
            <person name="Chen Y."/>
            <person name="Copetti D."/>
            <person name="Kolliker R."/>
            <person name="Studer B."/>
        </authorList>
    </citation>
    <scope>NUCLEOTIDE SEQUENCE</scope>
    <source>
        <strain evidence="13">02402/16</strain>
        <tissue evidence="13">Leaf</tissue>
    </source>
</reference>
<evidence type="ECO:0000256" key="9">
    <source>
        <dbReference type="ARBA" id="ARBA00023002"/>
    </source>
</evidence>
<comment type="similarity">
    <text evidence="2">Belongs to the NADH:flavin oxidoreductase/NADH oxidase family.</text>
</comment>
<keyword evidence="10" id="KW-0443">Lipid metabolism</keyword>
<evidence type="ECO:0000256" key="3">
    <source>
        <dbReference type="ARBA" id="ARBA00022516"/>
    </source>
</evidence>
<organism evidence="13 14">
    <name type="scientific">Lolium multiflorum</name>
    <name type="common">Italian ryegrass</name>
    <name type="synonym">Lolium perenne subsp. multiflorum</name>
    <dbReference type="NCBI Taxonomy" id="4521"/>
    <lineage>
        <taxon>Eukaryota</taxon>
        <taxon>Viridiplantae</taxon>
        <taxon>Streptophyta</taxon>
        <taxon>Embryophyta</taxon>
        <taxon>Tracheophyta</taxon>
        <taxon>Spermatophyta</taxon>
        <taxon>Magnoliopsida</taxon>
        <taxon>Liliopsida</taxon>
        <taxon>Poales</taxon>
        <taxon>Poaceae</taxon>
        <taxon>BOP clade</taxon>
        <taxon>Pooideae</taxon>
        <taxon>Poodae</taxon>
        <taxon>Poeae</taxon>
        <taxon>Poeae Chloroplast Group 2 (Poeae type)</taxon>
        <taxon>Loliodinae</taxon>
        <taxon>Loliinae</taxon>
        <taxon>Lolium</taxon>
    </lineage>
</organism>
<dbReference type="FunFam" id="3.20.20.70:FF:000073">
    <property type="entry name" value="12-oxophytodienoate reductase 3"/>
    <property type="match status" value="1"/>
</dbReference>
<dbReference type="GO" id="GO:0010181">
    <property type="term" value="F:FMN binding"/>
    <property type="evidence" value="ECO:0007669"/>
    <property type="project" value="InterPro"/>
</dbReference>
<gene>
    <name evidence="13" type="ORF">QYE76_057033</name>
</gene>
<dbReference type="PANTHER" id="PTHR22893:SF125">
    <property type="entry name" value="NADH:FLAVIN OXIDOREDUCTASE_NADH OXIDASE N-TERMINAL DOMAIN-CONTAINING PROTEIN"/>
    <property type="match status" value="1"/>
</dbReference>
<evidence type="ECO:0000256" key="1">
    <source>
        <dbReference type="ARBA" id="ARBA00001917"/>
    </source>
</evidence>
<dbReference type="Pfam" id="PF00724">
    <property type="entry name" value="Oxidored_FMN"/>
    <property type="match status" value="1"/>
</dbReference>
<evidence type="ECO:0000313" key="13">
    <source>
        <dbReference type="EMBL" id="KAK1668874.1"/>
    </source>
</evidence>
<dbReference type="InterPro" id="IPR001155">
    <property type="entry name" value="OxRdtase_FMN_N"/>
</dbReference>
<evidence type="ECO:0000256" key="10">
    <source>
        <dbReference type="ARBA" id="ARBA00023098"/>
    </source>
</evidence>
<accession>A0AAD8WNF3</accession>
<dbReference type="EMBL" id="JAUUTY010000003">
    <property type="protein sequence ID" value="KAK1668874.1"/>
    <property type="molecule type" value="Genomic_DNA"/>
</dbReference>
<comment type="caution">
    <text evidence="13">The sequence shown here is derived from an EMBL/GenBank/DDBJ whole genome shotgun (WGS) entry which is preliminary data.</text>
</comment>
<dbReference type="SUPFAM" id="SSF51395">
    <property type="entry name" value="FMN-linked oxidoreductases"/>
    <property type="match status" value="1"/>
</dbReference>
<sequence>MILDIIYTLTDSLHVMYKKIPRSPPLIRAQELGVAAMEPTPEAIPLLTPYKMAGSSFSLAHRVVLAPLTRQRSYGNVPQPHAAVYYGQRATAGGMLITEATGVSDTAQGYKDTPGVWTAEQVEAWRPVVDAVHAKGAVIFCQLWHVGRVSSYEFQPGGAAPVSSTETMVGPQVRHDGTVEEFSPPRRLTVEEIPAIVDDFRKAARNAVQAGFDGVEIHGGNGYLIEQFLKDSANNRDDDYGGSLENRCRFALEVVDAVTKEVGGHRVGIRFSPFMDYMDCHDSDPHALGLHLATKLNDHGILYLHMIEPRMALVDGRRVVPKRLLPYREAFKGTFIANGGYDREEGDKAIASGYADLVSFGRLFLANPDLPKRLELNAPLNKYNRMTFYISDPVVGYTDYPFLS</sequence>
<proteinExistence type="inferred from homology"/>
<keyword evidence="8" id="KW-0521">NADP</keyword>
<keyword evidence="6" id="KW-0925">Oxylipin biosynthesis</keyword>
<dbReference type="Proteomes" id="UP001231189">
    <property type="component" value="Unassembled WGS sequence"/>
</dbReference>
<keyword evidence="5" id="KW-0288">FMN</keyword>
<dbReference type="AlphaFoldDB" id="A0AAD8WNF3"/>
<evidence type="ECO:0000256" key="5">
    <source>
        <dbReference type="ARBA" id="ARBA00022643"/>
    </source>
</evidence>
<dbReference type="Gene3D" id="3.20.20.70">
    <property type="entry name" value="Aldolase class I"/>
    <property type="match status" value="1"/>
</dbReference>
<protein>
    <recommendedName>
        <fullName evidence="12">NADH:flavin oxidoreductase/NADH oxidase N-terminal domain-containing protein</fullName>
    </recommendedName>
</protein>
<keyword evidence="11" id="KW-0275">Fatty acid biosynthesis</keyword>
<evidence type="ECO:0000256" key="11">
    <source>
        <dbReference type="ARBA" id="ARBA00023160"/>
    </source>
</evidence>
<keyword evidence="9" id="KW-0560">Oxidoreductase</keyword>
<keyword evidence="4" id="KW-0285">Flavoprotein</keyword>
<keyword evidence="14" id="KW-1185">Reference proteome</keyword>
<dbReference type="CDD" id="cd02933">
    <property type="entry name" value="OYE_like_FMN"/>
    <property type="match status" value="1"/>
</dbReference>
<evidence type="ECO:0000256" key="8">
    <source>
        <dbReference type="ARBA" id="ARBA00022857"/>
    </source>
</evidence>
<dbReference type="InterPro" id="IPR045247">
    <property type="entry name" value="Oye-like"/>
</dbReference>
<dbReference type="GO" id="GO:0031408">
    <property type="term" value="P:oxylipin biosynthetic process"/>
    <property type="evidence" value="ECO:0007669"/>
    <property type="project" value="UniProtKB-KW"/>
</dbReference>
<evidence type="ECO:0000256" key="4">
    <source>
        <dbReference type="ARBA" id="ARBA00022630"/>
    </source>
</evidence>
<keyword evidence="7" id="KW-0276">Fatty acid metabolism</keyword>